<organism evidence="2 3">
    <name type="scientific">Linum trigynum</name>
    <dbReference type="NCBI Taxonomy" id="586398"/>
    <lineage>
        <taxon>Eukaryota</taxon>
        <taxon>Viridiplantae</taxon>
        <taxon>Streptophyta</taxon>
        <taxon>Embryophyta</taxon>
        <taxon>Tracheophyta</taxon>
        <taxon>Spermatophyta</taxon>
        <taxon>Magnoliopsida</taxon>
        <taxon>eudicotyledons</taxon>
        <taxon>Gunneridae</taxon>
        <taxon>Pentapetalae</taxon>
        <taxon>rosids</taxon>
        <taxon>fabids</taxon>
        <taxon>Malpighiales</taxon>
        <taxon>Linaceae</taxon>
        <taxon>Linum</taxon>
    </lineage>
</organism>
<evidence type="ECO:0000313" key="3">
    <source>
        <dbReference type="Proteomes" id="UP001497516"/>
    </source>
</evidence>
<dbReference type="Proteomes" id="UP001497516">
    <property type="component" value="Chromosome 4"/>
</dbReference>
<proteinExistence type="predicted"/>
<dbReference type="EMBL" id="OZ034817">
    <property type="protein sequence ID" value="CAL1384822.1"/>
    <property type="molecule type" value="Genomic_DNA"/>
</dbReference>
<evidence type="ECO:0000313" key="2">
    <source>
        <dbReference type="EMBL" id="CAL1384822.1"/>
    </source>
</evidence>
<name>A0AAV2EGE4_9ROSI</name>
<dbReference type="AlphaFoldDB" id="A0AAV2EGE4"/>
<dbReference type="Pfam" id="PF14111">
    <property type="entry name" value="DUF4283"/>
    <property type="match status" value="1"/>
</dbReference>
<feature type="domain" description="DUF4283" evidence="1">
    <location>
        <begin position="19"/>
        <end position="95"/>
    </location>
</feature>
<dbReference type="InterPro" id="IPR025558">
    <property type="entry name" value="DUF4283"/>
</dbReference>
<dbReference type="InterPro" id="IPR040256">
    <property type="entry name" value="At4g02000-like"/>
</dbReference>
<protein>
    <recommendedName>
        <fullName evidence="1">DUF4283 domain-containing protein</fullName>
    </recommendedName>
</protein>
<reference evidence="2 3" key="1">
    <citation type="submission" date="2024-04" db="EMBL/GenBank/DDBJ databases">
        <authorList>
            <person name="Fracassetti M."/>
        </authorList>
    </citation>
    <scope>NUCLEOTIDE SEQUENCE [LARGE SCALE GENOMIC DNA]</scope>
</reference>
<dbReference type="PANTHER" id="PTHR31286:SF180">
    <property type="entry name" value="OS10G0362600 PROTEIN"/>
    <property type="match status" value="1"/>
</dbReference>
<evidence type="ECO:0000259" key="1">
    <source>
        <dbReference type="Pfam" id="PF14111"/>
    </source>
</evidence>
<keyword evidence="3" id="KW-1185">Reference proteome</keyword>
<accession>A0AAV2EGE4</accession>
<sequence length="323" mass="35813">MVAVIPVVFGDDDLVAGVERSDLSLIGRVIGPAHPLRNLQTTLGRLWKCFGAISILPAPKGLLQFVFPTEADMNGILREAPWFLPKFLVNMVPWVTVTPEVAEQLWRVHLQLQLWDIHPLCCTRKVGTLLGLALGKSDPAAVHKEVVSGELYIHSKVWIDARYPLPVSVSTSHEKVGKGGFTATIKYKRLSQFCYLYGILGHIGQQCPRREELVGMVTPYSKELVSKRSGPKVNERTLLSRKQYTWVRQVKEGDEKHGGHTSRGLLSAMPQANPSFAPVIEAGHLLLTARTSSTVPMVTPQGAALPFSSLPHWFVIHHCLMVR</sequence>
<dbReference type="PANTHER" id="PTHR31286">
    <property type="entry name" value="GLYCINE-RICH CELL WALL STRUCTURAL PROTEIN 1.8-LIKE"/>
    <property type="match status" value="1"/>
</dbReference>
<gene>
    <name evidence="2" type="ORF">LTRI10_LOCUS25997</name>
</gene>